<name>A0A2V2W1M4_TRYCR</name>
<feature type="compositionally biased region" description="Basic and acidic residues" evidence="1">
    <location>
        <begin position="253"/>
        <end position="275"/>
    </location>
</feature>
<feature type="compositionally biased region" description="Polar residues" evidence="1">
    <location>
        <begin position="277"/>
        <end position="312"/>
    </location>
</feature>
<dbReference type="VEuPathDB" id="TriTrypDB:TcCLB.506321.20"/>
<feature type="transmembrane region" description="Helical" evidence="2">
    <location>
        <begin position="84"/>
        <end position="107"/>
    </location>
</feature>
<dbReference type="VEuPathDB" id="TriTrypDB:C3747_473g10"/>
<dbReference type="VEuPathDB" id="TriTrypDB:C3747_178g28"/>
<dbReference type="EMBL" id="PRFA01000003">
    <property type="protein sequence ID" value="PWV01977.1"/>
    <property type="molecule type" value="Genomic_DNA"/>
</dbReference>
<feature type="compositionally biased region" description="Basic and acidic residues" evidence="1">
    <location>
        <begin position="212"/>
        <end position="222"/>
    </location>
</feature>
<dbReference type="AlphaFoldDB" id="A0A2V2W1M4"/>
<keyword evidence="2" id="KW-1133">Transmembrane helix</keyword>
<dbReference type="VEuPathDB" id="TriTrypDB:TcCLB.506759.80"/>
<dbReference type="VEuPathDB" id="TriTrypDB:TCDM_11464"/>
<dbReference type="VEuPathDB" id="TriTrypDB:TCSYLVIO_006635"/>
<feature type="compositionally biased region" description="Low complexity" evidence="1">
    <location>
        <begin position="343"/>
        <end position="362"/>
    </location>
</feature>
<dbReference type="VEuPathDB" id="TriTrypDB:ECC02_010331"/>
<keyword evidence="2" id="KW-0472">Membrane</keyword>
<dbReference type="VEuPathDB" id="TriTrypDB:TcYC6_0162100"/>
<gene>
    <name evidence="4" type="ORF">C4B63_3g399</name>
</gene>
<dbReference type="VEuPathDB" id="TriTrypDB:TcCL_Unassigned02293"/>
<protein>
    <submittedName>
        <fullName evidence="4">Mucin-associated surface protein (MASP)</fullName>
    </submittedName>
</protein>
<feature type="compositionally biased region" description="Basic and acidic residues" evidence="1">
    <location>
        <begin position="151"/>
        <end position="161"/>
    </location>
</feature>
<sequence length="387" mass="40735">MCGRCGGRLFFFLFHAVLGSFSAPASLCSCRTVAPSFPSIGGSCGWVFTCRGVVCRAVRCFIVACSSCAHASPMLMTAVLMQTLLLLFHAADACVLLILLSFSLPRLCADVMMMMTGRVLLVCALCVLWCGVCCGGRVEATPASPASPPSSDKDPKTEKETTGVTGQGDQSGKQTAPQVPAPKASVSQEVPANSLQAQQPGGGASVTPITTKDSKDQNAQDKNEEDEEEKDEEEELEEEEEEEKIEQENEEREESRGEEKRDGKKEEEVKKHEDAATGTTNEIPAGSQKQPSLPSGTEGASNITHPNSTQTTGDDDPVADAAGTREEKQNENKDANPKETPVTATAMKNTTATTGDSDGSTAISHTTSPLLLLVFVACAAAAAVVAA</sequence>
<reference evidence="4 5" key="1">
    <citation type="journal article" date="2018" name="Microb. Genom.">
        <title>Expanding an expanded genome: long-read sequencing of Trypanosoma cruzi.</title>
        <authorList>
            <person name="Berna L."/>
            <person name="Rodriguez M."/>
            <person name="Chiribao M.L."/>
            <person name="Parodi-Talice A."/>
            <person name="Pita S."/>
            <person name="Rijo G."/>
            <person name="Alvarez-Valin F."/>
            <person name="Robello C."/>
        </authorList>
    </citation>
    <scope>NUCLEOTIDE SEQUENCE [LARGE SCALE GENOMIC DNA]</scope>
    <source>
        <strain evidence="4 5">Dm28c</strain>
    </source>
</reference>
<feature type="chain" id="PRO_5015859391" evidence="3">
    <location>
        <begin position="20"/>
        <end position="387"/>
    </location>
</feature>
<feature type="compositionally biased region" description="Basic and acidic residues" evidence="1">
    <location>
        <begin position="323"/>
        <end position="337"/>
    </location>
</feature>
<feature type="signal peptide" evidence="3">
    <location>
        <begin position="1"/>
        <end position="19"/>
    </location>
</feature>
<feature type="compositionally biased region" description="Acidic residues" evidence="1">
    <location>
        <begin position="223"/>
        <end position="252"/>
    </location>
</feature>
<dbReference type="PROSITE" id="PS51257">
    <property type="entry name" value="PROKAR_LIPOPROTEIN"/>
    <property type="match status" value="1"/>
</dbReference>
<evidence type="ECO:0000256" key="1">
    <source>
        <dbReference type="SAM" id="MobiDB-lite"/>
    </source>
</evidence>
<dbReference type="Proteomes" id="UP000246121">
    <property type="component" value="Unassembled WGS sequence"/>
</dbReference>
<dbReference type="VEuPathDB" id="TriTrypDB:TcG_13395"/>
<evidence type="ECO:0000256" key="2">
    <source>
        <dbReference type="SAM" id="Phobius"/>
    </source>
</evidence>
<keyword evidence="3" id="KW-0732">Signal</keyword>
<evidence type="ECO:0000313" key="5">
    <source>
        <dbReference type="Proteomes" id="UP000246121"/>
    </source>
</evidence>
<feature type="compositionally biased region" description="Polar residues" evidence="1">
    <location>
        <begin position="162"/>
        <end position="177"/>
    </location>
</feature>
<evidence type="ECO:0000256" key="3">
    <source>
        <dbReference type="SAM" id="SignalP"/>
    </source>
</evidence>
<dbReference type="VEuPathDB" id="TriTrypDB:TcCLB.507523.80"/>
<feature type="compositionally biased region" description="Polar residues" evidence="1">
    <location>
        <begin position="185"/>
        <end position="199"/>
    </location>
</feature>
<dbReference type="VEuPathDB" id="TriTrypDB:TcCLB.509419.80"/>
<feature type="transmembrane region" description="Helical" evidence="2">
    <location>
        <begin position="119"/>
        <end position="138"/>
    </location>
</feature>
<dbReference type="VEuPathDB" id="TriTrypDB:C4B63_3g399"/>
<evidence type="ECO:0000313" key="4">
    <source>
        <dbReference type="EMBL" id="PWV01977.1"/>
    </source>
</evidence>
<organism evidence="4 5">
    <name type="scientific">Trypanosoma cruzi</name>
    <dbReference type="NCBI Taxonomy" id="5693"/>
    <lineage>
        <taxon>Eukaryota</taxon>
        <taxon>Discoba</taxon>
        <taxon>Euglenozoa</taxon>
        <taxon>Kinetoplastea</taxon>
        <taxon>Metakinetoplastina</taxon>
        <taxon>Trypanosomatida</taxon>
        <taxon>Trypanosomatidae</taxon>
        <taxon>Trypanosoma</taxon>
        <taxon>Schizotrypanum</taxon>
    </lineage>
</organism>
<dbReference type="VEuPathDB" id="TriTrypDB:BCY84_07839"/>
<proteinExistence type="predicted"/>
<dbReference type="VEuPathDB" id="TriTrypDB:TcCL_NonESM07488"/>
<comment type="caution">
    <text evidence="4">The sequence shown here is derived from an EMBL/GenBank/DDBJ whole genome shotgun (WGS) entry which is preliminary data.</text>
</comment>
<keyword evidence="2" id="KW-0812">Transmembrane</keyword>
<accession>A0A2V2W1M4</accession>
<feature type="region of interest" description="Disordered" evidence="1">
    <location>
        <begin position="141"/>
        <end position="364"/>
    </location>
</feature>